<keyword evidence="2" id="KW-1133">Transmembrane helix</keyword>
<feature type="transmembrane region" description="Helical" evidence="2">
    <location>
        <begin position="168"/>
        <end position="189"/>
    </location>
</feature>
<feature type="region of interest" description="Disordered" evidence="1">
    <location>
        <begin position="92"/>
        <end position="123"/>
    </location>
</feature>
<keyword evidence="4" id="KW-1185">Reference proteome</keyword>
<accession>A0A167WAN2</accession>
<dbReference type="Proteomes" id="UP000076874">
    <property type="component" value="Unassembled WGS sequence"/>
</dbReference>
<evidence type="ECO:0000313" key="3">
    <source>
        <dbReference type="EMBL" id="OAA63547.1"/>
    </source>
</evidence>
<name>A0A167WAN2_9HYPO</name>
<keyword evidence="2" id="KW-0812">Transmembrane</keyword>
<dbReference type="AlphaFoldDB" id="A0A167WAN2"/>
<comment type="caution">
    <text evidence="3">The sequence shown here is derived from an EMBL/GenBank/DDBJ whole genome shotgun (WGS) entry which is preliminary data.</text>
</comment>
<evidence type="ECO:0000256" key="1">
    <source>
        <dbReference type="SAM" id="MobiDB-lite"/>
    </source>
</evidence>
<sequence length="315" mass="33170">MDRLTAFLRDEAAYVDLAWQLAAFGPLLVSSVRLYGSEAGRRRTRARGISYAVLASHVALSVFILARYQLRVLAAAALDDMTRGAAAAAHQTNGTASVSAPEAATTLSTTTTTTTSYPPHPWRPPPLAPTALDFVTGYVNAVASWALSRNRVPGSPRVARTTFQALSLLLALAVTLSLPAVAGAVAPFVPGGPPGAAGAAASAYWYRAMVKTHTAFFYTRLIARFSAATHMQPSYHASYDLATFSGCLLGAVDACGWAGGALLLGLVGVLNSVLQRLSKLVTPENAKEPLPRFLLLAGLVDAGTYVELQEAKKQK</sequence>
<evidence type="ECO:0000256" key="2">
    <source>
        <dbReference type="SAM" id="Phobius"/>
    </source>
</evidence>
<keyword evidence="2" id="KW-0472">Membrane</keyword>
<protein>
    <submittedName>
        <fullName evidence="3">Uncharacterized protein</fullName>
    </submittedName>
</protein>
<reference evidence="3 4" key="1">
    <citation type="journal article" date="2016" name="Genome Biol. Evol.">
        <title>Divergent and convergent evolution of fungal pathogenicity.</title>
        <authorList>
            <person name="Shang Y."/>
            <person name="Xiao G."/>
            <person name="Zheng P."/>
            <person name="Cen K."/>
            <person name="Zhan S."/>
            <person name="Wang C."/>
        </authorList>
    </citation>
    <scope>NUCLEOTIDE SEQUENCE [LARGE SCALE GENOMIC DNA]</scope>
    <source>
        <strain evidence="3 4">RCEF 264</strain>
    </source>
</reference>
<evidence type="ECO:0000313" key="4">
    <source>
        <dbReference type="Proteomes" id="UP000076874"/>
    </source>
</evidence>
<proteinExistence type="predicted"/>
<feature type="compositionally biased region" description="Low complexity" evidence="1">
    <location>
        <begin position="105"/>
        <end position="116"/>
    </location>
</feature>
<feature type="transmembrane region" description="Helical" evidence="2">
    <location>
        <begin position="127"/>
        <end position="147"/>
    </location>
</feature>
<organism evidence="3 4">
    <name type="scientific">Niveomyces insectorum RCEF 264</name>
    <dbReference type="NCBI Taxonomy" id="1081102"/>
    <lineage>
        <taxon>Eukaryota</taxon>
        <taxon>Fungi</taxon>
        <taxon>Dikarya</taxon>
        <taxon>Ascomycota</taxon>
        <taxon>Pezizomycotina</taxon>
        <taxon>Sordariomycetes</taxon>
        <taxon>Hypocreomycetidae</taxon>
        <taxon>Hypocreales</taxon>
        <taxon>Cordycipitaceae</taxon>
        <taxon>Niveomyces</taxon>
    </lineage>
</organism>
<dbReference type="EMBL" id="AZHD01000005">
    <property type="protein sequence ID" value="OAA63547.1"/>
    <property type="molecule type" value="Genomic_DNA"/>
</dbReference>
<gene>
    <name evidence="3" type="ORF">SPI_03710</name>
</gene>
<feature type="transmembrane region" description="Helical" evidence="2">
    <location>
        <begin position="48"/>
        <end position="68"/>
    </location>
</feature>
<feature type="transmembrane region" description="Helical" evidence="2">
    <location>
        <begin position="244"/>
        <end position="270"/>
    </location>
</feature>
<feature type="transmembrane region" description="Helical" evidence="2">
    <location>
        <begin position="17"/>
        <end position="36"/>
    </location>
</feature>